<reference evidence="1 2" key="1">
    <citation type="submission" date="2023-07" db="EMBL/GenBank/DDBJ databases">
        <title>Genomic Encyclopedia of Type Strains, Phase IV (KMG-IV): sequencing the most valuable type-strain genomes for metagenomic binning, comparative biology and taxonomic classification.</title>
        <authorList>
            <person name="Goeker M."/>
        </authorList>
    </citation>
    <scope>NUCLEOTIDE SEQUENCE [LARGE SCALE GENOMIC DNA]</scope>
    <source>
        <strain evidence="1 2">DSM 16784</strain>
    </source>
</reference>
<dbReference type="Proteomes" id="UP001230220">
    <property type="component" value="Unassembled WGS sequence"/>
</dbReference>
<keyword evidence="2" id="KW-1185">Reference proteome</keyword>
<protein>
    <submittedName>
        <fullName evidence="1">Uncharacterized protein</fullName>
    </submittedName>
</protein>
<sequence length="307" mass="36481">MGQLRIISNDFIDFVYNDLKPLIRYLKNNKEFILCYRKTNSNEIINIYYKGYNTLKITKYGNNYKGEVKGGIFEINSRRTEKQLPVAVVTLKRVFGHDKETEKFTIKFINKGINDWIEYADLIKECCDNYNLPMKEKKYQQELFSNEESNFLFYDMEYNPVKESKKHDNGGGRFDLIGVCKNEHRVVLAEVKFNSQSCLGKSGIEDHLQKTINYIKLNQDFLSDKIDEIEFWNKSNQKLDIHESIELDMKKDFCYYTFIIRYTNINEKRKIEEILKSKPVKDKIRELNSLKGIKILEPIWDSKLDNE</sequence>
<gene>
    <name evidence="1" type="ORF">J2S15_000180</name>
</gene>
<dbReference type="EMBL" id="JAUSUR010000001">
    <property type="protein sequence ID" value="MDQ0359449.1"/>
    <property type="molecule type" value="Genomic_DNA"/>
</dbReference>
<comment type="caution">
    <text evidence="1">The sequence shown here is derived from an EMBL/GenBank/DDBJ whole genome shotgun (WGS) entry which is preliminary data.</text>
</comment>
<evidence type="ECO:0000313" key="2">
    <source>
        <dbReference type="Proteomes" id="UP001230220"/>
    </source>
</evidence>
<accession>A0ABU0DY68</accession>
<proteinExistence type="predicted"/>
<organism evidence="1 2">
    <name type="scientific">Breznakia pachnodae</name>
    <dbReference type="NCBI Taxonomy" id="265178"/>
    <lineage>
        <taxon>Bacteria</taxon>
        <taxon>Bacillati</taxon>
        <taxon>Bacillota</taxon>
        <taxon>Erysipelotrichia</taxon>
        <taxon>Erysipelotrichales</taxon>
        <taxon>Erysipelotrichaceae</taxon>
        <taxon>Breznakia</taxon>
    </lineage>
</organism>
<name>A0ABU0DY68_9FIRM</name>
<evidence type="ECO:0000313" key="1">
    <source>
        <dbReference type="EMBL" id="MDQ0359449.1"/>
    </source>
</evidence>
<dbReference type="RefSeq" id="WP_307404561.1">
    <property type="nucleotide sequence ID" value="NZ_JAUSUR010000001.1"/>
</dbReference>